<reference evidence="8" key="1">
    <citation type="submission" date="2010-07" db="EMBL/GenBank/DDBJ databases">
        <authorList>
            <person name="Mahadevaswamy H.M."/>
            <person name="Asokan R."/>
            <person name="Arora D.K."/>
            <person name="Nagesha S.N."/>
            <person name="Chaitanya B.N."/>
            <person name="Ellango R."/>
            <person name="Rebijith K.B."/>
        </authorList>
    </citation>
    <scope>NUCLEOTIDE SEQUENCE</scope>
    <source>
        <strain evidence="8">JK SHL2</strain>
    </source>
</reference>
<protein>
    <submittedName>
        <fullName evidence="9">Cry1B like delta-endo toxin</fullName>
    </submittedName>
    <submittedName>
        <fullName evidence="8">Cry1B-like protein</fullName>
    </submittedName>
</protein>
<dbReference type="EMBL" id="JX292789">
    <property type="protein sequence ID" value="AFS50014.1"/>
    <property type="molecule type" value="Genomic_DNA"/>
</dbReference>
<reference evidence="9" key="2">
    <citation type="submission" date="2012-07" db="EMBL/GenBank/DDBJ databases">
        <title>Cloning and molecular characterization of coleopteran active cry genes from Bacillus thuringiensis.</title>
        <authorList>
            <person name="Mahadeva Swamy H.M."/>
            <person name="Asokan R."/>
            <person name="Mahmood R."/>
        </authorList>
    </citation>
    <scope>NUCLEOTIDE SEQUENCE</scope>
    <source>
        <strain evidence="9">HMM 1</strain>
        <strain evidence="10">HMM 2</strain>
        <strain evidence="11">HMM 3</strain>
        <strain evidence="12">HMM 4</strain>
        <strain evidence="13">HMM 5</strain>
        <strain evidence="14">HMM 6</strain>
        <strain evidence="15">HMM 7</strain>
        <strain evidence="16">HMM 8</strain>
        <strain evidence="17">HMM 9</strain>
    </source>
</reference>
<dbReference type="GO" id="GO:0005102">
    <property type="term" value="F:signaling receptor binding"/>
    <property type="evidence" value="ECO:0007669"/>
    <property type="project" value="InterPro"/>
</dbReference>
<evidence type="ECO:0000256" key="5">
    <source>
        <dbReference type="SAM" id="MobiDB-lite"/>
    </source>
</evidence>
<dbReference type="Pfam" id="PF00555">
    <property type="entry name" value="Endotoxin_M"/>
    <property type="match status" value="1"/>
</dbReference>
<name>E9LJ49_BACTU</name>
<evidence type="ECO:0000313" key="13">
    <source>
        <dbReference type="EMBL" id="AFS50017.1"/>
    </source>
</evidence>
<evidence type="ECO:0000259" key="6">
    <source>
        <dbReference type="Pfam" id="PF00555"/>
    </source>
</evidence>
<dbReference type="GO" id="GO:0030435">
    <property type="term" value="P:sporulation resulting in formation of a cellular spore"/>
    <property type="evidence" value="ECO:0007669"/>
    <property type="project" value="UniProtKB-KW"/>
</dbReference>
<feature type="non-terminal residue" evidence="8">
    <location>
        <position position="354"/>
    </location>
</feature>
<evidence type="ECO:0000313" key="8">
    <source>
        <dbReference type="EMBL" id="ADU60186.1"/>
    </source>
</evidence>
<evidence type="ECO:0000313" key="11">
    <source>
        <dbReference type="EMBL" id="AFS50015.1"/>
    </source>
</evidence>
<evidence type="ECO:0000256" key="3">
    <source>
        <dbReference type="ARBA" id="ARBA00022969"/>
    </source>
</evidence>
<evidence type="ECO:0000313" key="17">
    <source>
        <dbReference type="EMBL" id="AFS50021.1"/>
    </source>
</evidence>
<dbReference type="EMBL" id="JX292790">
    <property type="protein sequence ID" value="AFS50015.1"/>
    <property type="molecule type" value="Genomic_DNA"/>
</dbReference>
<feature type="domain" description="Pesticidal crystal protein" evidence="6">
    <location>
        <begin position="75"/>
        <end position="135"/>
    </location>
</feature>
<dbReference type="InterPro" id="IPR008979">
    <property type="entry name" value="Galactose-bd-like_sf"/>
</dbReference>
<evidence type="ECO:0000313" key="9">
    <source>
        <dbReference type="EMBL" id="AFS50013.1"/>
    </source>
</evidence>
<dbReference type="InterPro" id="IPR036399">
    <property type="entry name" value="Pest_cryst_cen_dom_sf"/>
</dbReference>
<feature type="non-terminal residue" evidence="8">
    <location>
        <position position="1"/>
    </location>
</feature>
<keyword evidence="3" id="KW-0749">Sporulation</keyword>
<dbReference type="InterPro" id="IPR001178">
    <property type="entry name" value="Pest_cryst_dom_II"/>
</dbReference>
<proteinExistence type="inferred from homology"/>
<dbReference type="EMBL" id="JX292792">
    <property type="protein sequence ID" value="AFS50017.1"/>
    <property type="molecule type" value="Genomic_DNA"/>
</dbReference>
<evidence type="ECO:0000313" key="10">
    <source>
        <dbReference type="EMBL" id="AFS50014.1"/>
    </source>
</evidence>
<dbReference type="Gene3D" id="2.60.120.260">
    <property type="entry name" value="Galactose-binding domain-like"/>
    <property type="match status" value="1"/>
</dbReference>
<dbReference type="Pfam" id="PF03944">
    <property type="entry name" value="Endotoxin_C"/>
    <property type="match status" value="1"/>
</dbReference>
<dbReference type="EMBL" id="JX292796">
    <property type="protein sequence ID" value="AFS50021.1"/>
    <property type="molecule type" value="Genomic_DNA"/>
</dbReference>
<dbReference type="Gene3D" id="2.100.10.10">
    <property type="entry name" value="Pesticidal crystal protein, central domain"/>
    <property type="match status" value="1"/>
</dbReference>
<dbReference type="EMBL" id="JX292788">
    <property type="protein sequence ID" value="AFS50013.1"/>
    <property type="molecule type" value="Genomic_DNA"/>
</dbReference>
<dbReference type="EMBL" id="HQ018660">
    <property type="protein sequence ID" value="ADU60186.1"/>
    <property type="molecule type" value="Genomic_DNA"/>
</dbReference>
<evidence type="ECO:0000313" key="16">
    <source>
        <dbReference type="EMBL" id="AFS50020.1"/>
    </source>
</evidence>
<evidence type="ECO:0000259" key="7">
    <source>
        <dbReference type="Pfam" id="PF03944"/>
    </source>
</evidence>
<dbReference type="EMBL" id="JX292791">
    <property type="protein sequence ID" value="AFS50016.1"/>
    <property type="molecule type" value="Genomic_DNA"/>
</dbReference>
<feature type="domain" description="Pesticidal crystal protein" evidence="7">
    <location>
        <begin position="145"/>
        <end position="213"/>
    </location>
</feature>
<comment type="similarity">
    <text evidence="1">Belongs to the delta endotoxin family.</text>
</comment>
<organism evidence="8">
    <name type="scientific">Bacillus thuringiensis</name>
    <dbReference type="NCBI Taxonomy" id="1428"/>
    <lineage>
        <taxon>Bacteria</taxon>
        <taxon>Bacillati</taxon>
        <taxon>Bacillota</taxon>
        <taxon>Bacilli</taxon>
        <taxon>Bacillales</taxon>
        <taxon>Bacillaceae</taxon>
        <taxon>Bacillus</taxon>
        <taxon>Bacillus cereus group</taxon>
    </lineage>
</organism>
<sequence length="354" mass="41146">GFNLGQKEAAIPQRMGLPILLLIQHYSSRLETFIGLNHGQGCIYGEFTLNLFMVSLLLGLILRTLRIFLIAGTANYSQPYESPGLQLQDSENELPPETTGQPNYESYSHRLSHIGLISASHVKALVYSWTHRSADRTNTIEPNSITQIPLVKAFNLPSGAAVVRGPGFTGGDILRRTNTGTFGDIRVKINPPFAQRYRVRIRYASTTDVFIPTYNEQWRRTIKIFERLFKALVEMGKCIIKLKLFQLLQPSKQNMIKERKRRMLCLLIRIQEDKQMQIIILIKYPIWRVYRMNSAWMKRENYLRKNMRNDSVMKETYSKIQTSHPSISNQTSYLRWGYPSKNKYWYADEQPYKP</sequence>
<keyword evidence="4" id="KW-0843">Virulence</keyword>
<evidence type="ECO:0000313" key="14">
    <source>
        <dbReference type="EMBL" id="AFS50018.1"/>
    </source>
</evidence>
<dbReference type="SUPFAM" id="SSF49785">
    <property type="entry name" value="Galactose-binding domain-like"/>
    <property type="match status" value="1"/>
</dbReference>
<evidence type="ECO:0000256" key="1">
    <source>
        <dbReference type="ARBA" id="ARBA00007819"/>
    </source>
</evidence>
<dbReference type="InterPro" id="IPR005638">
    <property type="entry name" value="Pest_crys_dom-III"/>
</dbReference>
<evidence type="ECO:0000313" key="15">
    <source>
        <dbReference type="EMBL" id="AFS50019.1"/>
    </source>
</evidence>
<accession>E9LJ49</accession>
<evidence type="ECO:0000256" key="4">
    <source>
        <dbReference type="ARBA" id="ARBA00023026"/>
    </source>
</evidence>
<dbReference type="GO" id="GO:0090729">
    <property type="term" value="F:toxin activity"/>
    <property type="evidence" value="ECO:0007669"/>
    <property type="project" value="UniProtKB-KW"/>
</dbReference>
<dbReference type="CDD" id="cd04085">
    <property type="entry name" value="delta_endotoxin_C"/>
    <property type="match status" value="1"/>
</dbReference>
<feature type="region of interest" description="Disordered" evidence="5">
    <location>
        <begin position="81"/>
        <end position="103"/>
    </location>
</feature>
<dbReference type="EMBL" id="JX292794">
    <property type="protein sequence ID" value="AFS50019.1"/>
    <property type="molecule type" value="Genomic_DNA"/>
</dbReference>
<evidence type="ECO:0000256" key="2">
    <source>
        <dbReference type="ARBA" id="ARBA00022656"/>
    </source>
</evidence>
<dbReference type="EMBL" id="JX292795">
    <property type="protein sequence ID" value="AFS50020.1"/>
    <property type="molecule type" value="Genomic_DNA"/>
</dbReference>
<keyword evidence="2" id="KW-0800">Toxin</keyword>
<dbReference type="EMBL" id="JX292793">
    <property type="protein sequence ID" value="AFS50018.1"/>
    <property type="molecule type" value="Genomic_DNA"/>
</dbReference>
<evidence type="ECO:0000313" key="12">
    <source>
        <dbReference type="EMBL" id="AFS50016.1"/>
    </source>
</evidence>
<dbReference type="AlphaFoldDB" id="E9LJ49"/>
<dbReference type="SUPFAM" id="SSF51096">
    <property type="entry name" value="delta-Endotoxin (insectocide), middle domain"/>
    <property type="match status" value="1"/>
</dbReference>